<dbReference type="PANTHER" id="PTHR19857">
    <property type="entry name" value="MITOCHONDRIAL DIVISION PROTEIN 1-RELATED"/>
    <property type="match status" value="1"/>
</dbReference>
<dbReference type="InterPro" id="IPR051179">
    <property type="entry name" value="WD_repeat_multifunction"/>
</dbReference>
<name>A0A2S9T630_9BACT</name>
<evidence type="ECO:0000256" key="3">
    <source>
        <dbReference type="PROSITE-ProRule" id="PRU00221"/>
    </source>
</evidence>
<evidence type="ECO:0000313" key="4">
    <source>
        <dbReference type="EMBL" id="PRM94295.1"/>
    </source>
</evidence>
<gene>
    <name evidence="4" type="ORF">CJ673_07300</name>
</gene>
<reference evidence="4 5" key="1">
    <citation type="submission" date="2017-09" db="EMBL/GenBank/DDBJ databases">
        <title>Reassesment of A. cryaerophilus.</title>
        <authorList>
            <person name="Perez-Cataluna A."/>
            <person name="Collado L."/>
            <person name="Salgado O."/>
            <person name="Lefinanco V."/>
            <person name="Figueras M.J."/>
        </authorList>
    </citation>
    <scope>NUCLEOTIDE SEQUENCE [LARGE SCALE GENOMIC DNA]</scope>
    <source>
        <strain evidence="4 5">LMG 10210</strain>
    </source>
</reference>
<dbReference type="InterPro" id="IPR015943">
    <property type="entry name" value="WD40/YVTN_repeat-like_dom_sf"/>
</dbReference>
<evidence type="ECO:0000256" key="1">
    <source>
        <dbReference type="ARBA" id="ARBA00022574"/>
    </source>
</evidence>
<protein>
    <submittedName>
        <fullName evidence="4">Uncharacterized protein</fullName>
    </submittedName>
</protein>
<dbReference type="SMART" id="SM00320">
    <property type="entry name" value="WD40"/>
    <property type="match status" value="6"/>
</dbReference>
<dbReference type="SUPFAM" id="SSF50978">
    <property type="entry name" value="WD40 repeat-like"/>
    <property type="match status" value="2"/>
</dbReference>
<evidence type="ECO:0000313" key="5">
    <source>
        <dbReference type="Proteomes" id="UP000238281"/>
    </source>
</evidence>
<dbReference type="Proteomes" id="UP000238281">
    <property type="component" value="Unassembled WGS sequence"/>
</dbReference>
<dbReference type="InterPro" id="IPR001680">
    <property type="entry name" value="WD40_rpt"/>
</dbReference>
<dbReference type="Pfam" id="PF00400">
    <property type="entry name" value="WD40"/>
    <property type="match status" value="3"/>
</dbReference>
<sequence>MKNSLKVINQNAKLALSKSKNLLNITNGLLSKKTTDNLEKEFGYKPFLIERGHLGFISNVVMTNDEKYLVSESGDDIFGSNDIKIWDIKSGECLRTIKGYEEKIDILKVTSDRKYIVALSIYNNKVLVWNFNSGELLYKINVSTNLIDISPDSKYIVTSDASNEIKIWNIKNGEYIRTLKGHHKTISYVLISSSGKHIVSTDISGLIKIWSANDTTCLRTIKVHDEDITSTVISKDESKILVVCNNHIIKIWDFESGKFLKRIDRIGSKNLMSITTDLTKVITINSSNMIEIWDLDSCEIIKKIDRVDSKKNEIILTPNIEKVIVIKKMNIIEIWDLENCKCSNILSCGQTDYITSATISFNGQIVAIENSGTTCVVWDIKSNECIYIFEEYEVMLEISEDGKTITMLDLDDMVHIYNIRNGECLDTISRYEYLEEEQKENSTISCVHNNYEVRLINTQNSECILTIIPDYEIVIDKNGYFIVDTENCIDDYIRISEDSFNQRKLTKDEKDNFCKIKNKKVSPIQPIEIDEDEIPF</sequence>
<dbReference type="PROSITE" id="PS50082">
    <property type="entry name" value="WD_REPEATS_2"/>
    <property type="match status" value="3"/>
</dbReference>
<dbReference type="EMBL" id="NXGE01000004">
    <property type="protein sequence ID" value="PRM94295.1"/>
    <property type="molecule type" value="Genomic_DNA"/>
</dbReference>
<keyword evidence="1 3" id="KW-0853">WD repeat</keyword>
<dbReference type="Gene3D" id="2.130.10.10">
    <property type="entry name" value="YVTN repeat-like/Quinoprotein amine dehydrogenase"/>
    <property type="match status" value="2"/>
</dbReference>
<proteinExistence type="predicted"/>
<dbReference type="RefSeq" id="WP_105915576.1">
    <property type="nucleotide sequence ID" value="NZ_NXGE01000004.1"/>
</dbReference>
<accession>A0A2S9T630</accession>
<feature type="repeat" description="WD" evidence="3">
    <location>
        <begin position="221"/>
        <end position="262"/>
    </location>
</feature>
<feature type="repeat" description="WD" evidence="3">
    <location>
        <begin position="179"/>
        <end position="220"/>
    </location>
</feature>
<feature type="repeat" description="WD" evidence="3">
    <location>
        <begin position="147"/>
        <end position="178"/>
    </location>
</feature>
<dbReference type="InterPro" id="IPR036322">
    <property type="entry name" value="WD40_repeat_dom_sf"/>
</dbReference>
<dbReference type="AlphaFoldDB" id="A0A2S9T630"/>
<comment type="caution">
    <text evidence="4">The sequence shown here is derived from an EMBL/GenBank/DDBJ whole genome shotgun (WGS) entry which is preliminary data.</text>
</comment>
<evidence type="ECO:0000256" key="2">
    <source>
        <dbReference type="ARBA" id="ARBA00022737"/>
    </source>
</evidence>
<organism evidence="4 5">
    <name type="scientific">Aliarcobacter cryaerophilus</name>
    <dbReference type="NCBI Taxonomy" id="28198"/>
    <lineage>
        <taxon>Bacteria</taxon>
        <taxon>Pseudomonadati</taxon>
        <taxon>Campylobacterota</taxon>
        <taxon>Epsilonproteobacteria</taxon>
        <taxon>Campylobacterales</taxon>
        <taxon>Arcobacteraceae</taxon>
        <taxon>Aliarcobacter</taxon>
    </lineage>
</organism>
<dbReference type="CDD" id="cd00200">
    <property type="entry name" value="WD40"/>
    <property type="match status" value="1"/>
</dbReference>
<keyword evidence="2" id="KW-0677">Repeat</keyword>